<dbReference type="OrthoDB" id="206201at2759"/>
<dbReference type="InterPro" id="IPR023828">
    <property type="entry name" value="Peptidase_S8_Ser-AS"/>
</dbReference>
<keyword evidence="4" id="KW-0378">Hydrolase</keyword>
<proteinExistence type="inferred from homology"/>
<dbReference type="SUPFAM" id="SSF52743">
    <property type="entry name" value="Subtilisin-like"/>
    <property type="match status" value="1"/>
</dbReference>
<keyword evidence="5" id="KW-0720">Serine protease</keyword>
<gene>
    <name evidence="9" type="ORF">N7456_007182</name>
</gene>
<dbReference type="CDD" id="cd00306">
    <property type="entry name" value="Peptidases_S8_S53"/>
    <property type="match status" value="1"/>
</dbReference>
<evidence type="ECO:0000256" key="4">
    <source>
        <dbReference type="ARBA" id="ARBA00022801"/>
    </source>
</evidence>
<dbReference type="EMBL" id="JAPQKH010000004">
    <property type="protein sequence ID" value="KAJ5101130.1"/>
    <property type="molecule type" value="Genomic_DNA"/>
</dbReference>
<sequence length="322" mass="35836">MSLEESVDQRKIISAEKWFGIHRATCAKIDELRKQKARDPPRIKIALLDSGIDLSDFHKDEINQPVDVKFRSWVGDPSVREDDAGYGTHLAYLLREIAPNAEIHVGRIFKKRPSIKKSADVIAEAIYHCVDVWEVDMIVMSFGFGEEDSGIYQSIKYAASKDVIMFAAACNDGTNRSDGFAWPAKDSNVICVHSADGDGTPSTFTPSPQDGMRVMVLGECVDSAWPPKFKSNKNRKLMSGTSCAAPIAAGIAAVLLDFAKGILSDEDMRRLHRTTSIQRLFRKISNPHGGYHWVRHWSLFDSGGQVNLDWIKGEIQGALNNR</sequence>
<dbReference type="InterPro" id="IPR036852">
    <property type="entry name" value="Peptidase_S8/S53_dom_sf"/>
</dbReference>
<evidence type="ECO:0000256" key="6">
    <source>
        <dbReference type="ARBA" id="ARBA00023145"/>
    </source>
</evidence>
<dbReference type="AlphaFoldDB" id="A0A9W9KCA9"/>
<dbReference type="PROSITE" id="PS00138">
    <property type="entry name" value="SUBTILASE_SER"/>
    <property type="match status" value="1"/>
</dbReference>
<evidence type="ECO:0000256" key="5">
    <source>
        <dbReference type="ARBA" id="ARBA00022825"/>
    </source>
</evidence>
<name>A0A9W9KCA9_9EURO</name>
<reference evidence="9" key="2">
    <citation type="journal article" date="2023" name="IMA Fungus">
        <title>Comparative genomic study of the Penicillium genus elucidates a diverse pangenome and 15 lateral gene transfer events.</title>
        <authorList>
            <person name="Petersen C."/>
            <person name="Sorensen T."/>
            <person name="Nielsen M.R."/>
            <person name="Sondergaard T.E."/>
            <person name="Sorensen J.L."/>
            <person name="Fitzpatrick D.A."/>
            <person name="Frisvad J.C."/>
            <person name="Nielsen K.L."/>
        </authorList>
    </citation>
    <scope>NUCLEOTIDE SEQUENCE</scope>
    <source>
        <strain evidence="9">IBT 30069</strain>
    </source>
</reference>
<evidence type="ECO:0000313" key="9">
    <source>
        <dbReference type="EMBL" id="KAJ5101130.1"/>
    </source>
</evidence>
<dbReference type="Proteomes" id="UP001149165">
    <property type="component" value="Unassembled WGS sequence"/>
</dbReference>
<keyword evidence="6" id="KW-0865">Zymogen</keyword>
<dbReference type="PANTHER" id="PTHR43806">
    <property type="entry name" value="PEPTIDASE S8"/>
    <property type="match status" value="1"/>
</dbReference>
<dbReference type="InterPro" id="IPR000209">
    <property type="entry name" value="Peptidase_S8/S53_dom"/>
</dbReference>
<evidence type="ECO:0000259" key="8">
    <source>
        <dbReference type="Pfam" id="PF00082"/>
    </source>
</evidence>
<feature type="domain" description="Peptidase S8/S53" evidence="8">
    <location>
        <begin position="43"/>
        <end position="276"/>
    </location>
</feature>
<dbReference type="GO" id="GO:0006508">
    <property type="term" value="P:proteolysis"/>
    <property type="evidence" value="ECO:0007669"/>
    <property type="project" value="UniProtKB-KW"/>
</dbReference>
<evidence type="ECO:0000256" key="1">
    <source>
        <dbReference type="ARBA" id="ARBA00011073"/>
    </source>
</evidence>
<reference evidence="9" key="1">
    <citation type="submission" date="2022-11" db="EMBL/GenBank/DDBJ databases">
        <authorList>
            <person name="Petersen C."/>
        </authorList>
    </citation>
    <scope>NUCLEOTIDE SEQUENCE</scope>
    <source>
        <strain evidence="9">IBT 30069</strain>
    </source>
</reference>
<evidence type="ECO:0000256" key="3">
    <source>
        <dbReference type="ARBA" id="ARBA00022729"/>
    </source>
</evidence>
<dbReference type="PROSITE" id="PS51892">
    <property type="entry name" value="SUBTILASE"/>
    <property type="match status" value="1"/>
</dbReference>
<dbReference type="GO" id="GO:0004252">
    <property type="term" value="F:serine-type endopeptidase activity"/>
    <property type="evidence" value="ECO:0007669"/>
    <property type="project" value="InterPro"/>
</dbReference>
<dbReference type="Pfam" id="PF00082">
    <property type="entry name" value="Peptidase_S8"/>
    <property type="match status" value="1"/>
</dbReference>
<comment type="caution">
    <text evidence="9">The sequence shown here is derived from an EMBL/GenBank/DDBJ whole genome shotgun (WGS) entry which is preliminary data.</text>
</comment>
<comment type="similarity">
    <text evidence="1 7">Belongs to the peptidase S8 family.</text>
</comment>
<evidence type="ECO:0000256" key="2">
    <source>
        <dbReference type="ARBA" id="ARBA00022670"/>
    </source>
</evidence>
<dbReference type="PRINTS" id="PR00723">
    <property type="entry name" value="SUBTILISIN"/>
</dbReference>
<dbReference type="InterPro" id="IPR015500">
    <property type="entry name" value="Peptidase_S8_subtilisin-rel"/>
</dbReference>
<organism evidence="9 10">
    <name type="scientific">Penicillium angulare</name>
    <dbReference type="NCBI Taxonomy" id="116970"/>
    <lineage>
        <taxon>Eukaryota</taxon>
        <taxon>Fungi</taxon>
        <taxon>Dikarya</taxon>
        <taxon>Ascomycota</taxon>
        <taxon>Pezizomycotina</taxon>
        <taxon>Eurotiomycetes</taxon>
        <taxon>Eurotiomycetidae</taxon>
        <taxon>Eurotiales</taxon>
        <taxon>Aspergillaceae</taxon>
        <taxon>Penicillium</taxon>
    </lineage>
</organism>
<evidence type="ECO:0000313" key="10">
    <source>
        <dbReference type="Proteomes" id="UP001149165"/>
    </source>
</evidence>
<comment type="caution">
    <text evidence="7">Lacks conserved residue(s) required for the propagation of feature annotation.</text>
</comment>
<keyword evidence="3" id="KW-0732">Signal</keyword>
<evidence type="ECO:0000256" key="7">
    <source>
        <dbReference type="PROSITE-ProRule" id="PRU01240"/>
    </source>
</evidence>
<keyword evidence="10" id="KW-1185">Reference proteome</keyword>
<dbReference type="InterPro" id="IPR050131">
    <property type="entry name" value="Peptidase_S8_subtilisin-like"/>
</dbReference>
<keyword evidence="2" id="KW-0645">Protease</keyword>
<protein>
    <recommendedName>
        <fullName evidence="8">Peptidase S8/S53 domain-containing protein</fullName>
    </recommendedName>
</protein>
<dbReference type="PANTHER" id="PTHR43806:SF11">
    <property type="entry name" value="CEREVISIN-RELATED"/>
    <property type="match status" value="1"/>
</dbReference>
<accession>A0A9W9KCA9</accession>
<dbReference type="Gene3D" id="3.40.50.200">
    <property type="entry name" value="Peptidase S8/S53 domain"/>
    <property type="match status" value="1"/>
</dbReference>